<comment type="caution">
    <text evidence="2">The sequence shown here is derived from an EMBL/GenBank/DDBJ whole genome shotgun (WGS) entry which is preliminary data.</text>
</comment>
<dbReference type="AlphaFoldDB" id="A0A427XRL0"/>
<evidence type="ECO:0000256" key="1">
    <source>
        <dbReference type="SAM" id="Phobius"/>
    </source>
</evidence>
<evidence type="ECO:0008006" key="4">
    <source>
        <dbReference type="Google" id="ProtNLM"/>
    </source>
</evidence>
<keyword evidence="1" id="KW-1133">Transmembrane helix</keyword>
<protein>
    <recommendedName>
        <fullName evidence="4">Transmembrane protein</fullName>
    </recommendedName>
</protein>
<dbReference type="OrthoDB" id="46396at2759"/>
<keyword evidence="1" id="KW-0812">Transmembrane</keyword>
<keyword evidence="3" id="KW-1185">Reference proteome</keyword>
<reference evidence="2 3" key="1">
    <citation type="submission" date="2018-11" db="EMBL/GenBank/DDBJ databases">
        <title>Genome sequence of Saitozyma podzolica DSM 27192.</title>
        <authorList>
            <person name="Aliyu H."/>
            <person name="Gorte O."/>
            <person name="Ochsenreither K."/>
        </authorList>
    </citation>
    <scope>NUCLEOTIDE SEQUENCE [LARGE SCALE GENOMIC DNA]</scope>
    <source>
        <strain evidence="2 3">DSM 27192</strain>
    </source>
</reference>
<dbReference type="EMBL" id="RSCD01000030">
    <property type="protein sequence ID" value="RSH81453.1"/>
    <property type="molecule type" value="Genomic_DNA"/>
</dbReference>
<proteinExistence type="predicted"/>
<evidence type="ECO:0000313" key="3">
    <source>
        <dbReference type="Proteomes" id="UP000279259"/>
    </source>
</evidence>
<keyword evidence="1" id="KW-0472">Membrane</keyword>
<sequence length="73" mass="7855">MPNSAEDAVTAQDVEQNVADDKPKRVAIWRRPWVISASVGFVFGAPVGVLAVVFYAIKGTHSCGESTGEWSTF</sequence>
<evidence type="ECO:0000313" key="2">
    <source>
        <dbReference type="EMBL" id="RSH81453.1"/>
    </source>
</evidence>
<gene>
    <name evidence="2" type="ORF">EHS25_006810</name>
</gene>
<dbReference type="Proteomes" id="UP000279259">
    <property type="component" value="Unassembled WGS sequence"/>
</dbReference>
<name>A0A427XRL0_9TREE</name>
<accession>A0A427XRL0</accession>
<organism evidence="2 3">
    <name type="scientific">Saitozyma podzolica</name>
    <dbReference type="NCBI Taxonomy" id="1890683"/>
    <lineage>
        <taxon>Eukaryota</taxon>
        <taxon>Fungi</taxon>
        <taxon>Dikarya</taxon>
        <taxon>Basidiomycota</taxon>
        <taxon>Agaricomycotina</taxon>
        <taxon>Tremellomycetes</taxon>
        <taxon>Tremellales</taxon>
        <taxon>Trimorphomycetaceae</taxon>
        <taxon>Saitozyma</taxon>
    </lineage>
</organism>
<feature type="transmembrane region" description="Helical" evidence="1">
    <location>
        <begin position="33"/>
        <end position="57"/>
    </location>
</feature>